<evidence type="ECO:0000313" key="1">
    <source>
        <dbReference type="EMBL" id="TGD82682.1"/>
    </source>
</evidence>
<organism evidence="1 2">
    <name type="scientific">Hymenobacter wooponensis</name>
    <dbReference type="NCBI Taxonomy" id="1525360"/>
    <lineage>
        <taxon>Bacteria</taxon>
        <taxon>Pseudomonadati</taxon>
        <taxon>Bacteroidota</taxon>
        <taxon>Cytophagia</taxon>
        <taxon>Cytophagales</taxon>
        <taxon>Hymenobacteraceae</taxon>
        <taxon>Hymenobacter</taxon>
    </lineage>
</organism>
<dbReference type="EMBL" id="SRKZ01000001">
    <property type="protein sequence ID" value="TGD82682.1"/>
    <property type="molecule type" value="Genomic_DNA"/>
</dbReference>
<proteinExistence type="predicted"/>
<reference evidence="1 2" key="1">
    <citation type="submission" date="2019-04" db="EMBL/GenBank/DDBJ databases">
        <authorList>
            <person name="Feng G."/>
            <person name="Zhang J."/>
            <person name="Zhu H."/>
        </authorList>
    </citation>
    <scope>NUCLEOTIDE SEQUENCE [LARGE SCALE GENOMIC DNA]</scope>
    <source>
        <strain evidence="1 2">JCM 19491</strain>
    </source>
</reference>
<dbReference type="RefSeq" id="WP_135528840.1">
    <property type="nucleotide sequence ID" value="NZ_SRKZ01000001.1"/>
</dbReference>
<keyword evidence="2" id="KW-1185">Reference proteome</keyword>
<gene>
    <name evidence="1" type="ORF">EU557_02555</name>
</gene>
<accession>A0A4Z0MS68</accession>
<name>A0A4Z0MS68_9BACT</name>
<comment type="caution">
    <text evidence="1">The sequence shown here is derived from an EMBL/GenBank/DDBJ whole genome shotgun (WGS) entry which is preliminary data.</text>
</comment>
<evidence type="ECO:0000313" key="2">
    <source>
        <dbReference type="Proteomes" id="UP000298284"/>
    </source>
</evidence>
<dbReference type="OrthoDB" id="884208at2"/>
<protein>
    <submittedName>
        <fullName evidence="1">Uncharacterized protein</fullName>
    </submittedName>
</protein>
<dbReference type="Proteomes" id="UP000298284">
    <property type="component" value="Unassembled WGS sequence"/>
</dbReference>
<sequence>MIVFETRFLYPVSAVRLQEEEGILPAEFLQSIATLRPFLEKEKAYGEICSTSVLSPRGRQLVIYYRKTYSADAGFVVEILEAEVAKSLPAAQVA</sequence>
<dbReference type="AlphaFoldDB" id="A0A4Z0MS68"/>